<dbReference type="EMBL" id="CP137734">
    <property type="protein sequence ID" value="WOZ03402.1"/>
    <property type="molecule type" value="Genomic_DNA"/>
</dbReference>
<keyword evidence="2" id="KW-1185">Reference proteome</keyword>
<reference evidence="1" key="1">
    <citation type="submission" date="2023-10" db="EMBL/GenBank/DDBJ databases">
        <title>The genome sequence of Streptomyces violaceoruber CGMCC 4.1801.</title>
        <authorList>
            <person name="Mo P."/>
        </authorList>
    </citation>
    <scope>NUCLEOTIDE SEQUENCE</scope>
    <source>
        <strain evidence="1">CGMCC 4.1801</strain>
    </source>
</reference>
<gene>
    <name evidence="1" type="ORF">R2E43_34740</name>
</gene>
<organism evidence="1 2">
    <name type="scientific">Streptomyces violaceoruber</name>
    <dbReference type="NCBI Taxonomy" id="1935"/>
    <lineage>
        <taxon>Bacteria</taxon>
        <taxon>Bacillati</taxon>
        <taxon>Actinomycetota</taxon>
        <taxon>Actinomycetes</taxon>
        <taxon>Kitasatosporales</taxon>
        <taxon>Streptomycetaceae</taxon>
        <taxon>Streptomyces</taxon>
        <taxon>Streptomyces violaceoruber group</taxon>
    </lineage>
</organism>
<protein>
    <submittedName>
        <fullName evidence="1">DUF5695 domain-containing protein</fullName>
    </submittedName>
</protein>
<name>A0ACD4X0W1_STRVN</name>
<dbReference type="Proteomes" id="UP001303608">
    <property type="component" value="Chromosome"/>
</dbReference>
<accession>A0ACD4X0W1</accession>
<sequence>MKNTSTERLEFQDLGFPLLMNAWWNGGNQKGIYEQNVGRHSFVGKDGSYIYWQRPNGVGPFLVMVPNAGTSLEFKNKARYNEGPFAEQDPSWEGVVEYFIHSKNISVERATKTAKYLPATSLILEPGAERTYGFTFRWAADYANLRNVLYDAGVVDAVSLPGMVVPQDTKATLAVRAKGGIQQVGGESGKNITVTARGTRKGYTLYDLAFPGLGAHQVTVRYDNGRQSVLQYYSVKPIEELVTAHATFLATKQQARTARGYNGAYLQWDMSRRKQITWDDYPGGGWKEWMAGGSDDLGLAPAAFLSEKNVSAPNQNKVASLDYYIEHFLLGYLQGRTENGTRTYQVYRWYDGQDGTPKDQGVWRAYNYVHIANTYLNLYKIAKRYPHITTRLTATEYLLMGYRTLEAMFTKIPQPTPIGDAAHDLGLMGELLHPDMLARLREEGRSAEAQRLDGFLQGKRDKIFAQEYPFASEMSIDTTGFEACYTLAKMYGNTALAAKVTRASLAARGNQPLWYFYGSDNRHMGESWWNLGYECQLGAWQQQDYLYSYATTSGGEFDEMMRSTYGAYLAGWANINAGQISADAANIGAASWQFQSEKGTCNYNWIPLLDGWWAWSGEADLGFWGALRAATVNVVEDRIVGLYAYGGEVTEQNGTYVITPKDGVRQRLALYNKGKFGLQIDKARFTRAQVSADLRDIRVTLQSVVTGSYSPDITLRNLPAGTYQVSVNGGASRSVVSNGGEVVVKDVRTLTGNGHVVRVVAM</sequence>
<evidence type="ECO:0000313" key="1">
    <source>
        <dbReference type="EMBL" id="WOZ03402.1"/>
    </source>
</evidence>
<evidence type="ECO:0000313" key="2">
    <source>
        <dbReference type="Proteomes" id="UP001303608"/>
    </source>
</evidence>
<proteinExistence type="predicted"/>